<dbReference type="GO" id="GO:0003677">
    <property type="term" value="F:DNA binding"/>
    <property type="evidence" value="ECO:0007669"/>
    <property type="project" value="InterPro"/>
</dbReference>
<dbReference type="PIRSF" id="PIRSF028408">
    <property type="entry name" value="UCP028408"/>
    <property type="match status" value="1"/>
</dbReference>
<dbReference type="OrthoDB" id="322908at2"/>
<sequence length="394" mass="44678">MTPAEWTRPEHVVETLRRKWTSGRYLTAAAGGHPFEAIGVPLKGPTAADALQHYEQALAWAQCWAPDRNPHLRIQTKSIGGRNGTPSNTVPARVWVDTRDRLWTLLRVTTQVDRFHTLHEQTARQDPGIARWMADHPMKVLAHAADWHRLVRTTCWIRDHDTEAVYLREIDIPGVDTKFIETNKGILAELLDCVLPESRVNTSAPKSDLVARYGFRAKPMYIRFRYLGTSPLPFSELTVRAEELNAHPPNARTVFILENETTYLSLPPVPDAVAVLGSGYAATLLRHLAWLKDVDLYYWGDIDTHGFAILNQVRGLFPHTKSLLMDRATLLGHEPHWGEEKTQAPDVLSHLTPEEAQLAQDLRNGTYRPHLRLEQERISIAAIRVALTQSQREP</sequence>
<dbReference type="Proteomes" id="UP000053923">
    <property type="component" value="Unassembled WGS sequence"/>
</dbReference>
<evidence type="ECO:0008006" key="5">
    <source>
        <dbReference type="Google" id="ProtNLM"/>
    </source>
</evidence>
<evidence type="ECO:0000313" key="4">
    <source>
        <dbReference type="Proteomes" id="UP000053923"/>
    </source>
</evidence>
<dbReference type="EMBL" id="LLZG01000355">
    <property type="protein sequence ID" value="KUL27355.1"/>
    <property type="molecule type" value="Genomic_DNA"/>
</dbReference>
<name>A0A124G8X9_9ACTN</name>
<dbReference type="RefSeq" id="WP_062707452.1">
    <property type="nucleotide sequence ID" value="NZ_LLZG01000355.1"/>
</dbReference>
<dbReference type="InterPro" id="IPR014544">
    <property type="entry name" value="UCP028408"/>
</dbReference>
<evidence type="ECO:0000313" key="3">
    <source>
        <dbReference type="EMBL" id="KUL27355.1"/>
    </source>
</evidence>
<evidence type="ECO:0000259" key="1">
    <source>
        <dbReference type="Pfam" id="PF09983"/>
    </source>
</evidence>
<dbReference type="InterPro" id="IPR024537">
    <property type="entry name" value="DUF3322"/>
</dbReference>
<dbReference type="AlphaFoldDB" id="A0A124G8X9"/>
<dbReference type="InterPro" id="IPR024534">
    <property type="entry name" value="JetD_C"/>
</dbReference>
<proteinExistence type="predicted"/>
<dbReference type="SUPFAM" id="SSF56726">
    <property type="entry name" value="DNA topoisomerase IV, alpha subunit"/>
    <property type="match status" value="1"/>
</dbReference>
<gene>
    <name evidence="3" type="ORF">ADL12_30380</name>
</gene>
<dbReference type="GO" id="GO:0005694">
    <property type="term" value="C:chromosome"/>
    <property type="evidence" value="ECO:0007669"/>
    <property type="project" value="InterPro"/>
</dbReference>
<reference evidence="4" key="1">
    <citation type="submission" date="2015-10" db="EMBL/GenBank/DDBJ databases">
        <authorList>
            <person name="Ju K.-S."/>
            <person name="Doroghazi J.R."/>
            <person name="Metcalf W.W."/>
        </authorList>
    </citation>
    <scope>NUCLEOTIDE SEQUENCE [LARGE SCALE GENOMIC DNA]</scope>
    <source>
        <strain evidence="4">NRRL 3151</strain>
    </source>
</reference>
<organism evidence="3 4">
    <name type="scientific">Streptomyces regalis</name>
    <dbReference type="NCBI Taxonomy" id="68262"/>
    <lineage>
        <taxon>Bacteria</taxon>
        <taxon>Bacillati</taxon>
        <taxon>Actinomycetota</taxon>
        <taxon>Actinomycetes</taxon>
        <taxon>Kitasatosporales</taxon>
        <taxon>Streptomycetaceae</taxon>
        <taxon>Streptomyces</taxon>
    </lineage>
</organism>
<evidence type="ECO:0000259" key="2">
    <source>
        <dbReference type="Pfam" id="PF11795"/>
    </source>
</evidence>
<keyword evidence="4" id="KW-1185">Reference proteome</keyword>
<comment type="caution">
    <text evidence="3">The sequence shown here is derived from an EMBL/GenBank/DDBJ whole genome shotgun (WGS) entry which is preliminary data.</text>
</comment>
<accession>A0A124G8X9</accession>
<feature type="domain" description="DUF3322" evidence="2">
    <location>
        <begin position="9"/>
        <end position="192"/>
    </location>
</feature>
<feature type="domain" description="Wadjet protein JetD C-terminal" evidence="1">
    <location>
        <begin position="214"/>
        <end position="384"/>
    </location>
</feature>
<dbReference type="Pfam" id="PF09983">
    <property type="entry name" value="JetD_C"/>
    <property type="match status" value="1"/>
</dbReference>
<dbReference type="InterPro" id="IPR036078">
    <property type="entry name" value="Spo11/TopoVI_A_sf"/>
</dbReference>
<dbReference type="Pfam" id="PF11795">
    <property type="entry name" value="DUF3322"/>
    <property type="match status" value="1"/>
</dbReference>
<protein>
    <recommendedName>
        <fullName evidence="5">Wadjet protein JetD C-terminal domain-containing protein</fullName>
    </recommendedName>
</protein>